<dbReference type="AlphaFoldDB" id="A0A1G2G9Z6"/>
<evidence type="ECO:0000256" key="2">
    <source>
        <dbReference type="ARBA" id="ARBA00008000"/>
    </source>
</evidence>
<accession>A0A1G2G9Z6</accession>
<evidence type="ECO:0000256" key="6">
    <source>
        <dbReference type="ARBA" id="ARBA00023002"/>
    </source>
</evidence>
<sequence length="550" mass="62917">MSLAGDIRSFFKGDVETSAKTRDEYSRDASLFRVKPQIVVFPKDAADVCNLVSYVAKKKREGVLVSLTARSGGTDMTGGSLSESIVMVFTRYMNHWKGFMGEYAIVEPGMYYRDFDVETKKHGLILPSYPASREICAIGGMVSNNAGGEKNLKYGKTERYVKKITMVLGDGKLHVFKPLHKEEWEQKMREDGIEGDIYRRMRELIMSHRAIIEKARPTVSKNSSGYNLWDVFDEKRNVFDLTKVIVGSQGTLGIITDVTFQLVRPNPHSALLVLFLDDMNNLGKVIKRIMRHKPESFESYDDHTFRVAIKFFPEFATRLKSNFFKLAISFLPEIWMMLTGGVPRLVLLAEFTAKTEKEARLMAERAEKDMHAFSGLRSKIARTKAEAEKYWIMRRESFNLLRKRVRGLRAAPFIDDVVVQPEQVPEFLPKLKQIIDEYDDLIYTVAGHMGDGNFHVIPLMDPKNKRMKQTIREVARRVYDLVLAYHGSISGEHNDGLIRGAYVEDMFGKDMYELFKETKHIFDPEGIFNPGKKINVSLEEALGHMDIVSQ</sequence>
<dbReference type="PANTHER" id="PTHR11748">
    <property type="entry name" value="D-LACTATE DEHYDROGENASE"/>
    <property type="match status" value="1"/>
</dbReference>
<evidence type="ECO:0000256" key="4">
    <source>
        <dbReference type="ARBA" id="ARBA00022827"/>
    </source>
</evidence>
<dbReference type="GO" id="GO:1903457">
    <property type="term" value="P:lactate catabolic process"/>
    <property type="evidence" value="ECO:0007669"/>
    <property type="project" value="TreeGrafter"/>
</dbReference>
<keyword evidence="6" id="KW-0560">Oxidoreductase</keyword>
<dbReference type="Pfam" id="PF02913">
    <property type="entry name" value="FAD-oxidase_C"/>
    <property type="match status" value="1"/>
</dbReference>
<protein>
    <recommendedName>
        <fullName evidence="7">D-lactate dehydrogenase (cytochrome)</fullName>
        <ecNumber evidence="7">1.1.2.4</ecNumber>
    </recommendedName>
</protein>
<evidence type="ECO:0000256" key="3">
    <source>
        <dbReference type="ARBA" id="ARBA00022630"/>
    </source>
</evidence>
<dbReference type="STRING" id="1802117.A3J54_01655"/>
<dbReference type="PROSITE" id="PS51387">
    <property type="entry name" value="FAD_PCMH"/>
    <property type="match status" value="1"/>
</dbReference>
<comment type="caution">
    <text evidence="9">The sequence shown here is derived from an EMBL/GenBank/DDBJ whole genome shotgun (WGS) entry which is preliminary data.</text>
</comment>
<dbReference type="SUPFAM" id="SSF55103">
    <property type="entry name" value="FAD-linked oxidases, C-terminal domain"/>
    <property type="match status" value="1"/>
</dbReference>
<dbReference type="Proteomes" id="UP000176576">
    <property type="component" value="Unassembled WGS sequence"/>
</dbReference>
<name>A0A1G2G9Z6_9BACT</name>
<evidence type="ECO:0000256" key="7">
    <source>
        <dbReference type="ARBA" id="ARBA00038897"/>
    </source>
</evidence>
<reference evidence="9 10" key="1">
    <citation type="journal article" date="2016" name="Nat. Commun.">
        <title>Thousands of microbial genomes shed light on interconnected biogeochemical processes in an aquifer system.</title>
        <authorList>
            <person name="Anantharaman K."/>
            <person name="Brown C.T."/>
            <person name="Hug L.A."/>
            <person name="Sharon I."/>
            <person name="Castelle C.J."/>
            <person name="Probst A.J."/>
            <person name="Thomas B.C."/>
            <person name="Singh A."/>
            <person name="Wilkins M.J."/>
            <person name="Karaoz U."/>
            <person name="Brodie E.L."/>
            <person name="Williams K.H."/>
            <person name="Hubbard S.S."/>
            <person name="Banfield J.F."/>
        </authorList>
    </citation>
    <scope>NUCLEOTIDE SEQUENCE [LARGE SCALE GENOMIC DNA]</scope>
</reference>
<evidence type="ECO:0000256" key="1">
    <source>
        <dbReference type="ARBA" id="ARBA00001974"/>
    </source>
</evidence>
<dbReference type="InterPro" id="IPR016169">
    <property type="entry name" value="FAD-bd_PCMH_sub2"/>
</dbReference>
<evidence type="ECO:0000313" key="10">
    <source>
        <dbReference type="Proteomes" id="UP000176576"/>
    </source>
</evidence>
<proteinExistence type="inferred from homology"/>
<evidence type="ECO:0000259" key="8">
    <source>
        <dbReference type="PROSITE" id="PS51387"/>
    </source>
</evidence>
<dbReference type="GO" id="GO:0071949">
    <property type="term" value="F:FAD binding"/>
    <property type="evidence" value="ECO:0007669"/>
    <property type="project" value="InterPro"/>
</dbReference>
<dbReference type="InterPro" id="IPR006094">
    <property type="entry name" value="Oxid_FAD_bind_N"/>
</dbReference>
<dbReference type="GO" id="GO:0004458">
    <property type="term" value="F:D-lactate dehydrogenase (cytochrome) activity"/>
    <property type="evidence" value="ECO:0007669"/>
    <property type="project" value="UniProtKB-EC"/>
</dbReference>
<keyword evidence="4" id="KW-0274">FAD</keyword>
<dbReference type="InterPro" id="IPR036318">
    <property type="entry name" value="FAD-bd_PCMH-like_sf"/>
</dbReference>
<dbReference type="GO" id="GO:0008720">
    <property type="term" value="F:D-lactate dehydrogenase (NAD+) activity"/>
    <property type="evidence" value="ECO:0007669"/>
    <property type="project" value="TreeGrafter"/>
</dbReference>
<evidence type="ECO:0000256" key="5">
    <source>
        <dbReference type="ARBA" id="ARBA00022946"/>
    </source>
</evidence>
<dbReference type="Gene3D" id="3.30.465.10">
    <property type="match status" value="2"/>
</dbReference>
<comment type="cofactor">
    <cofactor evidence="1">
        <name>FAD</name>
        <dbReference type="ChEBI" id="CHEBI:57692"/>
    </cofactor>
</comment>
<dbReference type="SUPFAM" id="SSF56176">
    <property type="entry name" value="FAD-binding/transporter-associated domain-like"/>
    <property type="match status" value="1"/>
</dbReference>
<dbReference type="InterPro" id="IPR016166">
    <property type="entry name" value="FAD-bd_PCMH"/>
</dbReference>
<dbReference type="Gene3D" id="3.30.70.2740">
    <property type="match status" value="1"/>
</dbReference>
<evidence type="ECO:0000313" key="9">
    <source>
        <dbReference type="EMBL" id="OGZ46681.1"/>
    </source>
</evidence>
<organism evidence="9 10">
    <name type="scientific">Candidatus Ryanbacteria bacterium RIFCSPHIGHO2_02_FULL_45_13b</name>
    <dbReference type="NCBI Taxonomy" id="1802117"/>
    <lineage>
        <taxon>Bacteria</taxon>
        <taxon>Candidatus Ryaniibacteriota</taxon>
    </lineage>
</organism>
<dbReference type="PANTHER" id="PTHR11748:SF111">
    <property type="entry name" value="D-LACTATE DEHYDROGENASE, MITOCHONDRIAL-RELATED"/>
    <property type="match status" value="1"/>
</dbReference>
<keyword evidence="3" id="KW-0285">Flavoprotein</keyword>
<dbReference type="InterPro" id="IPR016164">
    <property type="entry name" value="FAD-linked_Oxase-like_C"/>
</dbReference>
<dbReference type="InterPro" id="IPR004113">
    <property type="entry name" value="FAD-bd_oxidored_4_C"/>
</dbReference>
<dbReference type="InterPro" id="IPR016171">
    <property type="entry name" value="Vanillyl_alc_oxidase_C-sub2"/>
</dbReference>
<gene>
    <name evidence="9" type="ORF">A3J54_01655</name>
</gene>
<feature type="domain" description="FAD-binding PCMH-type" evidence="8">
    <location>
        <begin position="32"/>
        <end position="265"/>
    </location>
</feature>
<comment type="similarity">
    <text evidence="2">Belongs to the FAD-binding oxidoreductase/transferase type 4 family.</text>
</comment>
<dbReference type="Pfam" id="PF01565">
    <property type="entry name" value="FAD_binding_4"/>
    <property type="match status" value="1"/>
</dbReference>
<dbReference type="Gene3D" id="1.10.45.10">
    <property type="entry name" value="Vanillyl-alcohol Oxidase, Chain A, domain 4"/>
    <property type="match status" value="1"/>
</dbReference>
<dbReference type="EMBL" id="MHNN01000006">
    <property type="protein sequence ID" value="OGZ46681.1"/>
    <property type="molecule type" value="Genomic_DNA"/>
</dbReference>
<keyword evidence="5" id="KW-0809">Transit peptide</keyword>
<dbReference type="FunFam" id="3.30.70.2740:FF:000001">
    <property type="entry name" value="D-lactate dehydrogenase mitochondrial"/>
    <property type="match status" value="1"/>
</dbReference>
<dbReference type="EC" id="1.1.2.4" evidence="7"/>